<dbReference type="PANTHER" id="PTHR47551:SF1">
    <property type="entry name" value="TUBULIN--TYROSINE LIGASE PBY1-RELATED"/>
    <property type="match status" value="1"/>
</dbReference>
<evidence type="ECO:0000313" key="2">
    <source>
        <dbReference type="EMBL" id="CAI4214393.1"/>
    </source>
</evidence>
<keyword evidence="3" id="KW-1185">Reference proteome</keyword>
<dbReference type="InterPro" id="IPR004344">
    <property type="entry name" value="TTL/TTLL_fam"/>
</dbReference>
<name>A0A9P1H2V2_9PEZI</name>
<evidence type="ECO:0000313" key="3">
    <source>
        <dbReference type="Proteomes" id="UP000838763"/>
    </source>
</evidence>
<feature type="compositionally biased region" description="Acidic residues" evidence="1">
    <location>
        <begin position="134"/>
        <end position="148"/>
    </location>
</feature>
<evidence type="ECO:0000256" key="1">
    <source>
        <dbReference type="SAM" id="MobiDB-lite"/>
    </source>
</evidence>
<gene>
    <name evidence="2" type="ORF">PPNO1_LOCUS4121</name>
</gene>
<reference evidence="2" key="1">
    <citation type="submission" date="2022-11" db="EMBL/GenBank/DDBJ databases">
        <authorList>
            <person name="Scott C."/>
            <person name="Bruce N."/>
        </authorList>
    </citation>
    <scope>NUCLEOTIDE SEQUENCE</scope>
</reference>
<dbReference type="OrthoDB" id="202825at2759"/>
<dbReference type="GO" id="GO:0000932">
    <property type="term" value="C:P-body"/>
    <property type="evidence" value="ECO:0007669"/>
    <property type="project" value="TreeGrafter"/>
</dbReference>
<dbReference type="EMBL" id="CALLCH030000011">
    <property type="protein sequence ID" value="CAI4214393.1"/>
    <property type="molecule type" value="Genomic_DNA"/>
</dbReference>
<dbReference type="InterPro" id="IPR027746">
    <property type="entry name" value="TTL"/>
</dbReference>
<protein>
    <submittedName>
        <fullName evidence="2">Uncharacterized protein</fullName>
    </submittedName>
</protein>
<organism evidence="2 3">
    <name type="scientific">Parascedosporium putredinis</name>
    <dbReference type="NCBI Taxonomy" id="1442378"/>
    <lineage>
        <taxon>Eukaryota</taxon>
        <taxon>Fungi</taxon>
        <taxon>Dikarya</taxon>
        <taxon>Ascomycota</taxon>
        <taxon>Pezizomycotina</taxon>
        <taxon>Sordariomycetes</taxon>
        <taxon>Hypocreomycetidae</taxon>
        <taxon>Microascales</taxon>
        <taxon>Microascaceae</taxon>
        <taxon>Parascedosporium</taxon>
    </lineage>
</organism>
<dbReference type="Gene3D" id="3.30.470.20">
    <property type="entry name" value="ATP-grasp fold, B domain"/>
    <property type="match status" value="1"/>
</dbReference>
<proteinExistence type="predicted"/>
<sequence>MAQRSIHLILPRGRPWLNPHIKSYIQKHVPNIVFVDSFEELPKNPKKVFQFCDGWELTRNFSVGNNADMSLINAYPNSDALARKDLLASVAEYWAAKRPSSKLGDHVPLTVRLRLDYADTVDELADHLELAEYEYDDDEDEEEEEVEVEAGAGAQSGSVGGDMVKAEKVEEGDGDNGPYMTALQADQLNLDFLVTATGNLTVHQAPAETCRPKRPEYVFKENGRIPSAQMRAFVAQRYIAAVPTIDGRKWHARAYVLCVGRLKNPSLKASLTNTGLQEEEDFIRKESMRDYWKVEADGGSLAPGWKERAFEQMRSVAAEVVCAAAYTMADKFTALNSSFELFAADFLLDDAGNAWLLEINETPAFTSTHMGVPVAQDEENRAVKDRFVLAVDETDRIAKSNITQIVSEDDAAISLR</sequence>
<dbReference type="PANTHER" id="PTHR47551">
    <property type="entry name" value="TUBULIN--TYROSINE LIGASE PBY1-RELATED"/>
    <property type="match status" value="1"/>
</dbReference>
<dbReference type="AlphaFoldDB" id="A0A9P1H2V2"/>
<comment type="caution">
    <text evidence="2">The sequence shown here is derived from an EMBL/GenBank/DDBJ whole genome shotgun (WGS) entry which is preliminary data.</text>
</comment>
<accession>A0A9P1H2V2</accession>
<dbReference type="Proteomes" id="UP000838763">
    <property type="component" value="Unassembled WGS sequence"/>
</dbReference>
<dbReference type="Pfam" id="PF03133">
    <property type="entry name" value="TTL"/>
    <property type="match status" value="1"/>
</dbReference>
<feature type="region of interest" description="Disordered" evidence="1">
    <location>
        <begin position="134"/>
        <end position="163"/>
    </location>
</feature>